<feature type="domain" description="N-acetyltransferase" evidence="1">
    <location>
        <begin position="21"/>
        <end position="179"/>
    </location>
</feature>
<organism evidence="2 3">
    <name type="scientific">Thermogemmatispora aurantia</name>
    <dbReference type="NCBI Taxonomy" id="2045279"/>
    <lineage>
        <taxon>Bacteria</taxon>
        <taxon>Bacillati</taxon>
        <taxon>Chloroflexota</taxon>
        <taxon>Ktedonobacteria</taxon>
        <taxon>Thermogemmatisporales</taxon>
        <taxon>Thermogemmatisporaceae</taxon>
        <taxon>Thermogemmatispora</taxon>
    </lineage>
</organism>
<dbReference type="AlphaFoldDB" id="A0A5J4K1L1"/>
<dbReference type="Pfam" id="PF13527">
    <property type="entry name" value="Acetyltransf_9"/>
    <property type="match status" value="1"/>
</dbReference>
<dbReference type="InterPro" id="IPR000182">
    <property type="entry name" value="GNAT_dom"/>
</dbReference>
<name>A0A5J4K1L1_9CHLR</name>
<keyword evidence="3" id="KW-1185">Reference proteome</keyword>
<accession>A0A5J4K1L1</accession>
<dbReference type="PROSITE" id="PS51186">
    <property type="entry name" value="GNAT"/>
    <property type="match status" value="1"/>
</dbReference>
<evidence type="ECO:0000313" key="2">
    <source>
        <dbReference type="EMBL" id="GER81695.1"/>
    </source>
</evidence>
<gene>
    <name evidence="2" type="ORF">KTAU_03330</name>
</gene>
<dbReference type="GO" id="GO:0016747">
    <property type="term" value="F:acyltransferase activity, transferring groups other than amino-acyl groups"/>
    <property type="evidence" value="ECO:0007669"/>
    <property type="project" value="InterPro"/>
</dbReference>
<proteinExistence type="predicted"/>
<evidence type="ECO:0000259" key="1">
    <source>
        <dbReference type="PROSITE" id="PS51186"/>
    </source>
</evidence>
<evidence type="ECO:0000313" key="3">
    <source>
        <dbReference type="Proteomes" id="UP000334820"/>
    </source>
</evidence>
<sequence length="466" mass="53606">MSFSGLSPADPQYVRDLGDGLRLRWSRAEDAEELARLECEVFLNRPTEPLNQPLAWHVRELLSDSHPLMGSGDFALVEDRRGGGNRVVACACLWRQFWDYEDVRLLVGRPELVISDPDYRHRGLIRALFGLLHARSEAEGALVQAITGIPYFYRQFGYEYALELDGYLTLPVALIPPAPDDGREPVRLRDATLEDLPAIMALYEARRQQGELAVSTPISEKWWRYQLTHWQDCRTGEHWHVQVMDSEREDFLGFLVMPTMRWRSAVPVMHCFEVVPGVDLFWLLPPVLRAILARGRQMPVRREPAEIDHLRFYLSTEHPIRAALLRLPNRYGEPLAVRSSRPYAWYVRVPDLAVFLRRVAPVLEHRLARSPLAGYSGKLSLHFYGRELLLHFQAGQLERVQELKPAFDYEQADAAFPPQAFLPLLFGYRSLDELSYAFPDIEVKPTAEMLLQTLFPKRPSWATPLG</sequence>
<dbReference type="InterPro" id="IPR016181">
    <property type="entry name" value="Acyl_CoA_acyltransferase"/>
</dbReference>
<protein>
    <recommendedName>
        <fullName evidence="1">N-acetyltransferase domain-containing protein</fullName>
    </recommendedName>
</protein>
<reference evidence="2 3" key="1">
    <citation type="journal article" date="2019" name="Int. J. Syst. Evol. Microbiol.">
        <title>Thermogemmatispora aurantia sp. nov. and Thermogemmatispora argillosa sp. nov., within the class Ktedonobacteria, and emended description of the genus Thermogemmatispora.</title>
        <authorList>
            <person name="Zheng Y."/>
            <person name="Wang C.M."/>
            <person name="Sakai Y."/>
            <person name="Abe K."/>
            <person name="Yokota A."/>
            <person name="Yabe S."/>
        </authorList>
    </citation>
    <scope>NUCLEOTIDE SEQUENCE [LARGE SCALE GENOMIC DNA]</scope>
    <source>
        <strain evidence="2 3">A1-2</strain>
    </source>
</reference>
<dbReference type="SUPFAM" id="SSF55729">
    <property type="entry name" value="Acyl-CoA N-acyltransferases (Nat)"/>
    <property type="match status" value="1"/>
</dbReference>
<dbReference type="EMBL" id="BKZV01000001">
    <property type="protein sequence ID" value="GER81695.1"/>
    <property type="molecule type" value="Genomic_DNA"/>
</dbReference>
<dbReference type="Gene3D" id="3.40.630.30">
    <property type="match status" value="1"/>
</dbReference>
<comment type="caution">
    <text evidence="2">The sequence shown here is derived from an EMBL/GenBank/DDBJ whole genome shotgun (WGS) entry which is preliminary data.</text>
</comment>
<dbReference type="Proteomes" id="UP000334820">
    <property type="component" value="Unassembled WGS sequence"/>
</dbReference>